<gene>
    <name evidence="3" type="ORF">RFH51_07810</name>
</gene>
<dbReference type="Gene3D" id="2.60.120.10">
    <property type="entry name" value="Jelly Rolls"/>
    <property type="match status" value="1"/>
</dbReference>
<dbReference type="InterPro" id="IPR009664">
    <property type="entry name" value="Ppnp"/>
</dbReference>
<sequence>MTNKFDFVSVMKKSNVHFGGLSISHVIKLEDGTQKTLGVFLPSKQPLVFRTHVFERIEIISGECHVQIGQDPEIHLVRAGEYFDIPENSQFSVTVNEVVDYVCHLEK</sequence>
<evidence type="ECO:0000313" key="4">
    <source>
        <dbReference type="Proteomes" id="UP001243195"/>
    </source>
</evidence>
<dbReference type="SUPFAM" id="SSF51182">
    <property type="entry name" value="RmlC-like cupins"/>
    <property type="match status" value="1"/>
</dbReference>
<evidence type="ECO:0000313" key="3">
    <source>
        <dbReference type="EMBL" id="MDQ9071358.1"/>
    </source>
</evidence>
<protein>
    <submittedName>
        <fullName evidence="3">Pyrimidine/purine nucleoside phosphorylase</fullName>
    </submittedName>
</protein>
<organism evidence="3 4">
    <name type="scientific">Acinetobacter gerneri</name>
    <dbReference type="NCBI Taxonomy" id="202952"/>
    <lineage>
        <taxon>Bacteria</taxon>
        <taxon>Pseudomonadati</taxon>
        <taxon>Pseudomonadota</taxon>
        <taxon>Gammaproteobacteria</taxon>
        <taxon>Moraxellales</taxon>
        <taxon>Moraxellaceae</taxon>
        <taxon>Acinetobacter</taxon>
    </lineage>
</organism>
<dbReference type="AlphaFoldDB" id="A0AAW8JG36"/>
<evidence type="ECO:0000256" key="2">
    <source>
        <dbReference type="ARBA" id="ARBA00022679"/>
    </source>
</evidence>
<dbReference type="CDD" id="cd20296">
    <property type="entry name" value="cupin_PpnP-like"/>
    <property type="match status" value="1"/>
</dbReference>
<dbReference type="Proteomes" id="UP001243195">
    <property type="component" value="Unassembled WGS sequence"/>
</dbReference>
<dbReference type="PANTHER" id="PTHR36540">
    <property type="entry name" value="PYRIMIDINE/PURINE NUCLEOSIDE PHOSPHORYLASE"/>
    <property type="match status" value="1"/>
</dbReference>
<dbReference type="InterPro" id="IPR011051">
    <property type="entry name" value="RmlC_Cupin_sf"/>
</dbReference>
<dbReference type="InterPro" id="IPR014710">
    <property type="entry name" value="RmlC-like_jellyroll"/>
</dbReference>
<keyword evidence="2" id="KW-0808">Transferase</keyword>
<accession>A0AAW8JG36</accession>
<evidence type="ECO:0000256" key="1">
    <source>
        <dbReference type="ARBA" id="ARBA00022676"/>
    </source>
</evidence>
<dbReference type="Pfam" id="PF06865">
    <property type="entry name" value="Ppnp"/>
    <property type="match status" value="1"/>
</dbReference>
<proteinExistence type="predicted"/>
<dbReference type="PANTHER" id="PTHR36540:SF1">
    <property type="entry name" value="PYRIMIDINE_PURINE NUCLEOSIDE PHOSPHORYLASE"/>
    <property type="match status" value="1"/>
</dbReference>
<dbReference type="GO" id="GO:0016154">
    <property type="term" value="F:pyrimidine-nucleoside phosphorylase activity"/>
    <property type="evidence" value="ECO:0007669"/>
    <property type="project" value="TreeGrafter"/>
</dbReference>
<name>A0AAW8JG36_9GAMM</name>
<dbReference type="GO" id="GO:0005829">
    <property type="term" value="C:cytosol"/>
    <property type="evidence" value="ECO:0007669"/>
    <property type="project" value="TreeGrafter"/>
</dbReference>
<dbReference type="EMBL" id="JAVIDA010000008">
    <property type="protein sequence ID" value="MDQ9071358.1"/>
    <property type="molecule type" value="Genomic_DNA"/>
</dbReference>
<dbReference type="RefSeq" id="WP_004867265.1">
    <property type="nucleotide sequence ID" value="NZ_BBLI01000005.1"/>
</dbReference>
<dbReference type="GO" id="GO:0004731">
    <property type="term" value="F:purine-nucleoside phosphorylase activity"/>
    <property type="evidence" value="ECO:0007669"/>
    <property type="project" value="TreeGrafter"/>
</dbReference>
<keyword evidence="1" id="KW-0328">Glycosyltransferase</keyword>
<reference evidence="3" key="1">
    <citation type="submission" date="2023-08" db="EMBL/GenBank/DDBJ databases">
        <title>Emergence of clinically-relevant ST2 carbapenem-resistant Acinetobacter baumannii strains in hospital sewages in Zhejiang, East of China.</title>
        <authorList>
            <person name="Kaichao C."/>
            <person name="Zhang R."/>
        </authorList>
    </citation>
    <scope>NUCLEOTIDE SEQUENCE</scope>
    <source>
        <strain evidence="3">M-SY-60</strain>
    </source>
</reference>
<comment type="caution">
    <text evidence="3">The sequence shown here is derived from an EMBL/GenBank/DDBJ whole genome shotgun (WGS) entry which is preliminary data.</text>
</comment>
<dbReference type="GeneID" id="84210674"/>